<keyword evidence="4" id="KW-1185">Reference proteome</keyword>
<keyword evidence="1" id="KW-0963">Cytoplasm</keyword>
<proteinExistence type="predicted"/>
<dbReference type="STRING" id="658219.SAMN05216212_1892"/>
<organism evidence="3 4">
    <name type="scientific">Microbulbifer yueqingensis</name>
    <dbReference type="NCBI Taxonomy" id="658219"/>
    <lineage>
        <taxon>Bacteria</taxon>
        <taxon>Pseudomonadati</taxon>
        <taxon>Pseudomonadota</taxon>
        <taxon>Gammaproteobacteria</taxon>
        <taxon>Cellvibrionales</taxon>
        <taxon>Microbulbiferaceae</taxon>
        <taxon>Microbulbifer</taxon>
    </lineage>
</organism>
<dbReference type="InterPro" id="IPR023200">
    <property type="entry name" value="RMF_sf"/>
</dbReference>
<dbReference type="RefSeq" id="WP_091512489.1">
    <property type="nucleotide sequence ID" value="NZ_FNFH01000003.1"/>
</dbReference>
<dbReference type="EMBL" id="FNFH01000003">
    <property type="protein sequence ID" value="SDK23587.1"/>
    <property type="molecule type" value="Genomic_DNA"/>
</dbReference>
<dbReference type="GO" id="GO:0006417">
    <property type="term" value="P:regulation of translation"/>
    <property type="evidence" value="ECO:0007669"/>
    <property type="project" value="UniProtKB-KW"/>
</dbReference>
<dbReference type="AlphaFoldDB" id="A0A1G9A8F3"/>
<dbReference type="Proteomes" id="UP000199305">
    <property type="component" value="Unassembled WGS sequence"/>
</dbReference>
<evidence type="ECO:0000256" key="2">
    <source>
        <dbReference type="ARBA" id="ARBA00022845"/>
    </source>
</evidence>
<gene>
    <name evidence="3" type="ORF">SAMN05216212_1892</name>
</gene>
<name>A0A1G9A8F3_9GAMM</name>
<reference evidence="4" key="1">
    <citation type="submission" date="2016-10" db="EMBL/GenBank/DDBJ databases">
        <authorList>
            <person name="Varghese N."/>
            <person name="Submissions S."/>
        </authorList>
    </citation>
    <scope>NUCLEOTIDE SEQUENCE [LARGE SCALE GENOMIC DNA]</scope>
    <source>
        <strain evidence="4">CGMCC 1.10658</strain>
    </source>
</reference>
<dbReference type="Gene3D" id="1.10.10.620">
    <property type="entry name" value="ribosome modulation factor like domain"/>
    <property type="match status" value="1"/>
</dbReference>
<dbReference type="Pfam" id="PF04957">
    <property type="entry name" value="RMF"/>
    <property type="match status" value="1"/>
</dbReference>
<dbReference type="OrthoDB" id="5917763at2"/>
<keyword evidence="2" id="KW-0810">Translation regulation</keyword>
<evidence type="ECO:0000313" key="3">
    <source>
        <dbReference type="EMBL" id="SDK23587.1"/>
    </source>
</evidence>
<sequence length="83" mass="9792">MKRQKRNQSSRAFYKGYLAATHNKPMDSCPYVNGNLHQEWVNGWRDGRQDYWNGFDDSTKAQKLETYRTVTTNIHHPDGWSTV</sequence>
<dbReference type="InterPro" id="IPR007040">
    <property type="entry name" value="Ribosome_modulation_factor"/>
</dbReference>
<evidence type="ECO:0000313" key="4">
    <source>
        <dbReference type="Proteomes" id="UP000199305"/>
    </source>
</evidence>
<dbReference type="NCBIfam" id="NF011162">
    <property type="entry name" value="PRK14563.1"/>
    <property type="match status" value="1"/>
</dbReference>
<dbReference type="NCBIfam" id="NF041886">
    <property type="entry name" value="Rmf_CrpP_fam"/>
    <property type="match status" value="1"/>
</dbReference>
<evidence type="ECO:0000256" key="1">
    <source>
        <dbReference type="ARBA" id="ARBA00022490"/>
    </source>
</evidence>
<protein>
    <submittedName>
        <fullName evidence="3">Ribosome modulation factor</fullName>
    </submittedName>
</protein>
<accession>A0A1G9A8F3</accession>